<evidence type="ECO:0000256" key="3">
    <source>
        <dbReference type="ARBA" id="ARBA00022989"/>
    </source>
</evidence>
<gene>
    <name evidence="6" type="ORF">OEV82_09415</name>
</gene>
<dbReference type="InterPro" id="IPR003825">
    <property type="entry name" value="Colicin-V_CvpA"/>
</dbReference>
<comment type="caution">
    <text evidence="6">The sequence shown here is derived from an EMBL/GenBank/DDBJ whole genome shotgun (WGS) entry which is preliminary data.</text>
</comment>
<evidence type="ECO:0000256" key="2">
    <source>
        <dbReference type="ARBA" id="ARBA00022692"/>
    </source>
</evidence>
<protein>
    <submittedName>
        <fullName evidence="6">CvpA family protein</fullName>
    </submittedName>
</protein>
<feature type="transmembrane region" description="Helical" evidence="5">
    <location>
        <begin position="81"/>
        <end position="104"/>
    </location>
</feature>
<dbReference type="Proteomes" id="UP001208656">
    <property type="component" value="Unassembled WGS sequence"/>
</dbReference>
<organism evidence="6 7">
    <name type="scientific">Pallidibacillus thermolactis</name>
    <dbReference type="NCBI Taxonomy" id="251051"/>
    <lineage>
        <taxon>Bacteria</taxon>
        <taxon>Bacillati</taxon>
        <taxon>Bacillota</taxon>
        <taxon>Bacilli</taxon>
        <taxon>Bacillales</taxon>
        <taxon>Bacillaceae</taxon>
        <taxon>Pallidibacillus</taxon>
    </lineage>
</organism>
<name>A0ABT2WIZ3_9BACI</name>
<reference evidence="6 7" key="1">
    <citation type="submission" date="2022-10" db="EMBL/GenBank/DDBJ databases">
        <title>Description of Fervidibacillus gen. nov. in the family Fervidibacillaceae fam. nov. with two species, Fervidibacillus albus sp. nov., and Fervidibacillus halotolerans sp. nov., isolated from tidal flat sediments.</title>
        <authorList>
            <person name="Kwon K.K."/>
            <person name="Yang S.-H."/>
        </authorList>
    </citation>
    <scope>NUCLEOTIDE SEQUENCE [LARGE SCALE GENOMIC DNA]</scope>
    <source>
        <strain evidence="6 7">DSM 23332</strain>
    </source>
</reference>
<keyword evidence="2 5" id="KW-0812">Transmembrane</keyword>
<comment type="subcellular location">
    <subcellularLocation>
        <location evidence="1">Membrane</location>
        <topology evidence="1">Multi-pass membrane protein</topology>
    </subcellularLocation>
</comment>
<evidence type="ECO:0000313" key="6">
    <source>
        <dbReference type="EMBL" id="MCU9594674.1"/>
    </source>
</evidence>
<evidence type="ECO:0000313" key="7">
    <source>
        <dbReference type="Proteomes" id="UP001208656"/>
    </source>
</evidence>
<dbReference type="RefSeq" id="WP_173661941.1">
    <property type="nucleotide sequence ID" value="NZ_JAOUSE010000026.1"/>
</dbReference>
<keyword evidence="4 5" id="KW-0472">Membrane</keyword>
<evidence type="ECO:0000256" key="5">
    <source>
        <dbReference type="SAM" id="Phobius"/>
    </source>
</evidence>
<evidence type="ECO:0000256" key="1">
    <source>
        <dbReference type="ARBA" id="ARBA00004141"/>
    </source>
</evidence>
<feature type="transmembrane region" description="Helical" evidence="5">
    <location>
        <begin position="116"/>
        <end position="139"/>
    </location>
</feature>
<dbReference type="EMBL" id="JAOUSE010000026">
    <property type="protein sequence ID" value="MCU9594674.1"/>
    <property type="molecule type" value="Genomic_DNA"/>
</dbReference>
<proteinExistence type="predicted"/>
<evidence type="ECO:0000256" key="4">
    <source>
        <dbReference type="ARBA" id="ARBA00023136"/>
    </source>
</evidence>
<dbReference type="PANTHER" id="PTHR37306">
    <property type="entry name" value="COLICIN V PRODUCTION PROTEIN"/>
    <property type="match status" value="1"/>
</dbReference>
<keyword evidence="7" id="KW-1185">Reference proteome</keyword>
<dbReference type="PANTHER" id="PTHR37306:SF1">
    <property type="entry name" value="COLICIN V PRODUCTION PROTEIN"/>
    <property type="match status" value="1"/>
</dbReference>
<sequence length="177" mass="20038">MLSIIIIFLLLIGCIVGLRRGFILQAIHLVGWIIAFIVAFIYYDDLASRLTLWIPYPAIGENTALQVLLDAVNAEAAFYNGVAFFLIFIAVKIILQIIGSMLTFVTNIPVLRQLNLWLGGILGFLETYLFIFILLYMAALIPIEQVQDYIEGSWVAKGIVNNTPVFSQQIYELFFRK</sequence>
<feature type="transmembrane region" description="Helical" evidence="5">
    <location>
        <begin position="27"/>
        <end position="43"/>
    </location>
</feature>
<accession>A0ABT2WIZ3</accession>
<keyword evidence="3 5" id="KW-1133">Transmembrane helix</keyword>
<dbReference type="Pfam" id="PF02674">
    <property type="entry name" value="Colicin_V"/>
    <property type="match status" value="1"/>
</dbReference>